<feature type="domain" description="ATP synthase F1 complex delta/epsilon subunit N-terminal" evidence="10">
    <location>
        <begin position="5"/>
        <end position="82"/>
    </location>
</feature>
<dbReference type="InterPro" id="IPR020546">
    <property type="entry name" value="ATP_synth_F1_dsu/esu_N"/>
</dbReference>
<dbReference type="SUPFAM" id="SSF51344">
    <property type="entry name" value="Epsilon subunit of F1F0-ATP synthase N-terminal domain"/>
    <property type="match status" value="1"/>
</dbReference>
<dbReference type="InterPro" id="IPR036771">
    <property type="entry name" value="ATPsynth_dsu/esu_N"/>
</dbReference>
<dbReference type="PANTHER" id="PTHR13822:SF10">
    <property type="entry name" value="ATP SYNTHASE EPSILON CHAIN, CHLOROPLASTIC"/>
    <property type="match status" value="1"/>
</dbReference>
<comment type="caution">
    <text evidence="11">The sequence shown here is derived from an EMBL/GenBank/DDBJ whole genome shotgun (WGS) entry which is preliminary data.</text>
</comment>
<comment type="subcellular location">
    <subcellularLocation>
        <location evidence="1 8">Cell membrane</location>
        <topology evidence="1 8">Peripheral membrane protein</topology>
    </subcellularLocation>
</comment>
<protein>
    <recommendedName>
        <fullName evidence="8">ATP synthase epsilon chain</fullName>
    </recommendedName>
    <alternativeName>
        <fullName evidence="8">ATP synthase F1 sector epsilon subunit</fullName>
    </alternativeName>
    <alternativeName>
        <fullName evidence="8">F-ATPase epsilon subunit</fullName>
    </alternativeName>
</protein>
<keyword evidence="7 8" id="KW-0066">ATP synthesis</keyword>
<accession>A0ABN2JJH5</accession>
<reference evidence="11 12" key="1">
    <citation type="journal article" date="2019" name="Int. J. Syst. Evol. Microbiol.">
        <title>The Global Catalogue of Microorganisms (GCM) 10K type strain sequencing project: providing services to taxonomists for standard genome sequencing and annotation.</title>
        <authorList>
            <consortium name="The Broad Institute Genomics Platform"/>
            <consortium name="The Broad Institute Genome Sequencing Center for Infectious Disease"/>
            <person name="Wu L."/>
            <person name="Ma J."/>
        </authorList>
    </citation>
    <scope>NUCLEOTIDE SEQUENCE [LARGE SCALE GENOMIC DNA]</scope>
    <source>
        <strain evidence="11 12">JCM 13518</strain>
    </source>
</reference>
<dbReference type="InterPro" id="IPR001469">
    <property type="entry name" value="ATP_synth_F1_dsu/esu"/>
</dbReference>
<dbReference type="PANTHER" id="PTHR13822">
    <property type="entry name" value="ATP SYNTHASE DELTA/EPSILON CHAIN"/>
    <property type="match status" value="1"/>
</dbReference>
<comment type="similarity">
    <text evidence="2 8 9">Belongs to the ATPase epsilon chain family.</text>
</comment>
<dbReference type="Pfam" id="PF02823">
    <property type="entry name" value="ATP-synt_DE_N"/>
    <property type="match status" value="1"/>
</dbReference>
<evidence type="ECO:0000256" key="1">
    <source>
        <dbReference type="ARBA" id="ARBA00004202"/>
    </source>
</evidence>
<evidence type="ECO:0000256" key="4">
    <source>
        <dbReference type="ARBA" id="ARBA00023065"/>
    </source>
</evidence>
<comment type="subunit">
    <text evidence="8 9">F-type ATPases have 2 components, CF(1) - the catalytic core - and CF(0) - the membrane proton channel. CF(1) has five subunits: alpha(3), beta(3), gamma(1), delta(1), epsilon(1). CF(0) has three main subunits: a, b and c.</text>
</comment>
<keyword evidence="6 8" id="KW-0139">CF(1)</keyword>
<evidence type="ECO:0000256" key="3">
    <source>
        <dbReference type="ARBA" id="ARBA00022448"/>
    </source>
</evidence>
<organism evidence="11 12">
    <name type="scientific">Aeromicrobium alkaliterrae</name>
    <dbReference type="NCBI Taxonomy" id="302168"/>
    <lineage>
        <taxon>Bacteria</taxon>
        <taxon>Bacillati</taxon>
        <taxon>Actinomycetota</taxon>
        <taxon>Actinomycetes</taxon>
        <taxon>Propionibacteriales</taxon>
        <taxon>Nocardioidaceae</taxon>
        <taxon>Aeromicrobium</taxon>
    </lineage>
</organism>
<keyword evidence="4 8" id="KW-0406">Ion transport</keyword>
<evidence type="ECO:0000313" key="11">
    <source>
        <dbReference type="EMBL" id="GAA1727172.1"/>
    </source>
</evidence>
<evidence type="ECO:0000256" key="7">
    <source>
        <dbReference type="ARBA" id="ARBA00023310"/>
    </source>
</evidence>
<dbReference type="CDD" id="cd12152">
    <property type="entry name" value="F1-ATPase_delta"/>
    <property type="match status" value="1"/>
</dbReference>
<sequence length="124" mass="12856">MAGTLQVELVAADRVVWSGEAVRVLARTASGDLGVLANHAPLLSVLVPGVVEIEAPGGDRVRAAVGEGFLSVADNRVSVLSEDTFLAEEIDESAVRADLDQALADGDDAAASRAEAKLRVLHRS</sequence>
<evidence type="ECO:0000256" key="8">
    <source>
        <dbReference type="HAMAP-Rule" id="MF_00530"/>
    </source>
</evidence>
<dbReference type="HAMAP" id="MF_00530">
    <property type="entry name" value="ATP_synth_epsil_bac"/>
    <property type="match status" value="1"/>
</dbReference>
<name>A0ABN2JJH5_9ACTN</name>
<keyword evidence="8" id="KW-1003">Cell membrane</keyword>
<gene>
    <name evidence="8" type="primary">atpC</name>
    <name evidence="11" type="ORF">GCM10009710_04790</name>
</gene>
<evidence type="ECO:0000259" key="10">
    <source>
        <dbReference type="Pfam" id="PF02823"/>
    </source>
</evidence>
<dbReference type="Gene3D" id="2.60.15.10">
    <property type="entry name" value="F0F1 ATP synthase delta/epsilon subunit, N-terminal"/>
    <property type="match status" value="1"/>
</dbReference>
<evidence type="ECO:0000256" key="9">
    <source>
        <dbReference type="RuleBase" id="RU003656"/>
    </source>
</evidence>
<keyword evidence="3 8" id="KW-0813">Transport</keyword>
<dbReference type="NCBIfam" id="TIGR01216">
    <property type="entry name" value="ATP_synt_epsi"/>
    <property type="match status" value="1"/>
</dbReference>
<evidence type="ECO:0000256" key="6">
    <source>
        <dbReference type="ARBA" id="ARBA00023196"/>
    </source>
</evidence>
<keyword evidence="8" id="KW-0375">Hydrogen ion transport</keyword>
<dbReference type="NCBIfam" id="NF009977">
    <property type="entry name" value="PRK13442.1"/>
    <property type="match status" value="1"/>
</dbReference>
<keyword evidence="5 8" id="KW-0472">Membrane</keyword>
<dbReference type="Proteomes" id="UP001501057">
    <property type="component" value="Unassembled WGS sequence"/>
</dbReference>
<evidence type="ECO:0000256" key="2">
    <source>
        <dbReference type="ARBA" id="ARBA00005712"/>
    </source>
</evidence>
<comment type="function">
    <text evidence="8">Produces ATP from ADP in the presence of a proton gradient across the membrane.</text>
</comment>
<keyword evidence="12" id="KW-1185">Reference proteome</keyword>
<proteinExistence type="inferred from homology"/>
<dbReference type="EMBL" id="BAAAME010000002">
    <property type="protein sequence ID" value="GAA1727172.1"/>
    <property type="molecule type" value="Genomic_DNA"/>
</dbReference>
<evidence type="ECO:0000256" key="5">
    <source>
        <dbReference type="ARBA" id="ARBA00023136"/>
    </source>
</evidence>
<evidence type="ECO:0000313" key="12">
    <source>
        <dbReference type="Proteomes" id="UP001501057"/>
    </source>
</evidence>
<dbReference type="RefSeq" id="WP_344197346.1">
    <property type="nucleotide sequence ID" value="NZ_BAAAME010000002.1"/>
</dbReference>